<evidence type="ECO:0000256" key="6">
    <source>
        <dbReference type="ARBA" id="ARBA00022737"/>
    </source>
</evidence>
<evidence type="ECO:0000259" key="17">
    <source>
        <dbReference type="PROSITE" id="PS50268"/>
    </source>
</evidence>
<dbReference type="GO" id="GO:0016477">
    <property type="term" value="P:cell migration"/>
    <property type="evidence" value="ECO:0007669"/>
    <property type="project" value="TreeGrafter"/>
</dbReference>
<evidence type="ECO:0000256" key="12">
    <source>
        <dbReference type="ARBA" id="ARBA00023180"/>
    </source>
</evidence>
<dbReference type="CDD" id="cd11304">
    <property type="entry name" value="Cadherin_repeat"/>
    <property type="match status" value="4"/>
</dbReference>
<dbReference type="FunFam" id="2.60.40.60:FF:000011">
    <property type="entry name" value="Cadherin 1"/>
    <property type="match status" value="1"/>
</dbReference>
<dbReference type="Gene3D" id="4.10.900.10">
    <property type="entry name" value="TCF3-CBD (Catenin binding domain)"/>
    <property type="match status" value="1"/>
</dbReference>
<reference evidence="18" key="1">
    <citation type="journal article" date="2004" name="Nature">
        <title>Genome duplication in the teleost fish Tetraodon nigroviridis reveals the early vertebrate proto-karyotype.</title>
        <authorList>
            <person name="Jaillon O."/>
            <person name="Aury J.-M."/>
            <person name="Brunet F."/>
            <person name="Petit J.-L."/>
            <person name="Stange-Thomann N."/>
            <person name="Mauceli E."/>
            <person name="Bouneau L."/>
            <person name="Fischer C."/>
            <person name="Ozouf-Costaz C."/>
            <person name="Bernot A."/>
            <person name="Nicaud S."/>
            <person name="Jaffe D."/>
            <person name="Fisher S."/>
            <person name="Lutfalla G."/>
            <person name="Dossat C."/>
            <person name="Segurens B."/>
            <person name="Dasilva C."/>
            <person name="Salanoubat M."/>
            <person name="Levy M."/>
            <person name="Boudet N."/>
            <person name="Castellano S."/>
            <person name="Anthouard V."/>
            <person name="Jubin C."/>
            <person name="Castelli V."/>
            <person name="Katinka M."/>
            <person name="Vacherie B."/>
            <person name="Biemont C."/>
            <person name="Skalli Z."/>
            <person name="Cattolico L."/>
            <person name="Poulain J."/>
            <person name="De Berardinis V."/>
            <person name="Cruaud C."/>
            <person name="Duprat S."/>
            <person name="Brottier P."/>
            <person name="Coutanceau J.-P."/>
            <person name="Gouzy J."/>
            <person name="Parra G."/>
            <person name="Lardier G."/>
            <person name="Chapple C."/>
            <person name="McKernan K.J."/>
            <person name="McEwan P."/>
            <person name="Bosak S."/>
            <person name="Kellis M."/>
            <person name="Volff J.-N."/>
            <person name="Guigo R."/>
            <person name="Zody M.C."/>
            <person name="Mesirov J."/>
            <person name="Lindblad-Toh K."/>
            <person name="Birren B."/>
            <person name="Nusbaum C."/>
            <person name="Kahn D."/>
            <person name="Robinson-Rechavi M."/>
            <person name="Laudet V."/>
            <person name="Schachter V."/>
            <person name="Quetier F."/>
            <person name="Saurin W."/>
            <person name="Scarpelli C."/>
            <person name="Wincker P."/>
            <person name="Lander E.S."/>
            <person name="Weissenbach J."/>
            <person name="Roest Crollius H."/>
        </authorList>
    </citation>
    <scope>NUCLEOTIDE SEQUENCE [LARGE SCALE GENOMIC DNA]</scope>
</reference>
<dbReference type="SUPFAM" id="SSF49313">
    <property type="entry name" value="Cadherin-like"/>
    <property type="match status" value="6"/>
</dbReference>
<proteinExistence type="predicted"/>
<evidence type="ECO:0000256" key="8">
    <source>
        <dbReference type="ARBA" id="ARBA00022889"/>
    </source>
</evidence>
<feature type="non-terminal residue" evidence="18">
    <location>
        <position position="849"/>
    </location>
</feature>
<evidence type="ECO:0000256" key="1">
    <source>
        <dbReference type="ARBA" id="ARBA00004251"/>
    </source>
</evidence>
<keyword evidence="10 16" id="KW-1133">Transmembrane helix</keyword>
<keyword evidence="4 14" id="KW-0812">Transmembrane</keyword>
<evidence type="ECO:0000256" key="2">
    <source>
        <dbReference type="ARBA" id="ARBA00004568"/>
    </source>
</evidence>
<dbReference type="GO" id="GO:0044331">
    <property type="term" value="P:cell-cell adhesion mediated by cadherin"/>
    <property type="evidence" value="ECO:0007669"/>
    <property type="project" value="TreeGrafter"/>
</dbReference>
<dbReference type="GO" id="GO:0045296">
    <property type="term" value="F:cadherin binding"/>
    <property type="evidence" value="ECO:0007669"/>
    <property type="project" value="TreeGrafter"/>
</dbReference>
<organism evidence="18">
    <name type="scientific">Tetraodon nigroviridis</name>
    <name type="common">Spotted green pufferfish</name>
    <name type="synonym">Chelonodon nigroviridis</name>
    <dbReference type="NCBI Taxonomy" id="99883"/>
    <lineage>
        <taxon>Eukaryota</taxon>
        <taxon>Metazoa</taxon>
        <taxon>Chordata</taxon>
        <taxon>Craniata</taxon>
        <taxon>Vertebrata</taxon>
        <taxon>Euteleostomi</taxon>
        <taxon>Actinopterygii</taxon>
        <taxon>Neopterygii</taxon>
        <taxon>Teleostei</taxon>
        <taxon>Neoteleostei</taxon>
        <taxon>Acanthomorphata</taxon>
        <taxon>Eupercaria</taxon>
        <taxon>Tetraodontiformes</taxon>
        <taxon>Tetradontoidea</taxon>
        <taxon>Tetraodontidae</taxon>
        <taxon>Tetraodon</taxon>
    </lineage>
</organism>
<evidence type="ECO:0000256" key="16">
    <source>
        <dbReference type="SAM" id="Phobius"/>
    </source>
</evidence>
<dbReference type="GO" id="GO:0007156">
    <property type="term" value="P:homophilic cell adhesion via plasma membrane adhesion molecules"/>
    <property type="evidence" value="ECO:0007669"/>
    <property type="project" value="InterPro"/>
</dbReference>
<dbReference type="PRINTS" id="PR00205">
    <property type="entry name" value="CADHERIN"/>
</dbReference>
<evidence type="ECO:0000256" key="15">
    <source>
        <dbReference type="RuleBase" id="RU004358"/>
    </source>
</evidence>
<gene>
    <name evidence="18" type="ORF">GSTENG00011878001</name>
</gene>
<dbReference type="AlphaFoldDB" id="Q4SVQ0"/>
<dbReference type="HOGENOM" id="CLU_005284_0_2_1"/>
<dbReference type="GO" id="GO:0007043">
    <property type="term" value="P:cell-cell junction assembly"/>
    <property type="evidence" value="ECO:0007669"/>
    <property type="project" value="TreeGrafter"/>
</dbReference>
<dbReference type="InterPro" id="IPR015919">
    <property type="entry name" value="Cadherin-like_sf"/>
</dbReference>
<sequence length="849" mass="93743">VDVSECLRKSATLTLTDPNFTISGAGRVEAAAPVAVPPAGRTFSVRALDGRGASSQMAVQLLHTPQRLGTQHKGQVLLRRFKRAWRPPPMNILENDVPPFPKFVETLESDSAAKRNVYYTITGPGLDQNPLNIFQFDFETRRLYVLGPIDRETYPSFMLTVRVFDQNTKVETDDPLLYSIIIDDVNDNAPRFTGSLQVNVPENSKTGTEVGKLNATDDDQPGTDHVKIRYRLLDNLDKFSIHPNTGVISTVTNSLDRETQDKYLVTVKIQDLDGKSAGLASTGTATIIVTDVNDNPPTFTKLSYKVSIKENENDKLILRIPVEDKDLINTPNWVPKFVITKGNENGNFRIETDPKTNEGLLHVSKALDYEKSQTVKLEIMARNEPELSGTSESWKSIPVDVTVIDVDEGPEFTAPNITFNIKENTPNGTLIGRYTAVDPETKTSTGITYYKVKEPASWVNVDRQSGDLKVANTIDRESKFVMDGKYIMTMKAVDAAFKTGMGTVILVIEDVNDNKPTLPTDELLICEKEGQHGSTVVVAEDKDAEPFSFPFSFSLPPANDGKWALETINDTAALLKPIKDLPRRLYKVDIDVKDLQGNGDIQTVSVRICQCINGVCMATDRLASMGSLAWLAMLLPLLLLLLLCLLLAFICVTKKEKMELEDAGDNGGILLTSNTEAPGEEVDSNLINIPPFGTKSENKGQQKCGNTGTWASGGQGSFNQAPIKNGRYTSDLQEYYFNQYDNQYGTQFRDNLDSIDSRFLAQNSSFLHTWQTNGRYLEQKLPFLATVGDERYAEDIAHDYRFEGAGSVAGSIGCCSGYGDNNDLGFLNTLGPKFKTLADVCTTTSTTKR</sequence>
<evidence type="ECO:0000256" key="11">
    <source>
        <dbReference type="ARBA" id="ARBA00023136"/>
    </source>
</evidence>
<feature type="domain" description="Cadherin" evidence="17">
    <location>
        <begin position="192"/>
        <end position="299"/>
    </location>
</feature>
<dbReference type="GO" id="GO:0016339">
    <property type="term" value="P:calcium-dependent cell-cell adhesion via plasma membrane cell adhesion molecules"/>
    <property type="evidence" value="ECO:0007669"/>
    <property type="project" value="TreeGrafter"/>
</dbReference>
<dbReference type="GO" id="GO:0060027">
    <property type="term" value="P:convergent extension involved in gastrulation"/>
    <property type="evidence" value="ECO:0007669"/>
    <property type="project" value="UniProtKB-ARBA"/>
</dbReference>
<evidence type="ECO:0000313" key="18">
    <source>
        <dbReference type="EMBL" id="CAF95282.1"/>
    </source>
</evidence>
<accession>Q4SVQ0</accession>
<dbReference type="InterPro" id="IPR020894">
    <property type="entry name" value="Cadherin_CS"/>
</dbReference>
<dbReference type="GO" id="GO:0005912">
    <property type="term" value="C:adherens junction"/>
    <property type="evidence" value="ECO:0007669"/>
    <property type="project" value="TreeGrafter"/>
</dbReference>
<dbReference type="GO" id="GO:0034332">
    <property type="term" value="P:adherens junction organization"/>
    <property type="evidence" value="ECO:0007669"/>
    <property type="project" value="TreeGrafter"/>
</dbReference>
<dbReference type="GO" id="GO:0016342">
    <property type="term" value="C:catenin complex"/>
    <property type="evidence" value="ECO:0007669"/>
    <property type="project" value="TreeGrafter"/>
</dbReference>
<evidence type="ECO:0000256" key="7">
    <source>
        <dbReference type="ARBA" id="ARBA00022837"/>
    </source>
</evidence>
<dbReference type="FunFam" id="2.60.40.60:FF:000068">
    <property type="entry name" value="Desmoglein 1"/>
    <property type="match status" value="1"/>
</dbReference>
<keyword evidence="8 14" id="KW-0130">Cell adhesion</keyword>
<feature type="transmembrane region" description="Helical" evidence="16">
    <location>
        <begin position="628"/>
        <end position="652"/>
    </location>
</feature>
<feature type="domain" description="Cadherin" evidence="17">
    <location>
        <begin position="104"/>
        <end position="192"/>
    </location>
</feature>
<dbReference type="PRINTS" id="PR01818">
    <property type="entry name" value="DESMOCADHERN"/>
</dbReference>
<evidence type="ECO:0000256" key="9">
    <source>
        <dbReference type="ARBA" id="ARBA00022949"/>
    </source>
</evidence>
<dbReference type="OrthoDB" id="6079678at2759"/>
<evidence type="ECO:0000256" key="4">
    <source>
        <dbReference type="ARBA" id="ARBA00022692"/>
    </source>
</evidence>
<dbReference type="InterPro" id="IPR002126">
    <property type="entry name" value="Cadherin-like_dom"/>
</dbReference>
<dbReference type="InterPro" id="IPR027397">
    <property type="entry name" value="Catenin-bd_sf"/>
</dbReference>
<evidence type="ECO:0000256" key="14">
    <source>
        <dbReference type="RuleBase" id="RU003318"/>
    </source>
</evidence>
<keyword evidence="5" id="KW-0479">Metal-binding</keyword>
<evidence type="ECO:0000256" key="13">
    <source>
        <dbReference type="PROSITE-ProRule" id="PRU00043"/>
    </source>
</evidence>
<keyword evidence="3" id="KW-1003">Cell membrane</keyword>
<dbReference type="Gene3D" id="2.60.40.60">
    <property type="entry name" value="Cadherins"/>
    <property type="match status" value="5"/>
</dbReference>
<keyword evidence="12" id="KW-0325">Glycoprotein</keyword>
<evidence type="ECO:0000256" key="10">
    <source>
        <dbReference type="ARBA" id="ARBA00022989"/>
    </source>
</evidence>
<keyword evidence="7 13" id="KW-0106">Calcium</keyword>
<comment type="function">
    <text evidence="15">A component of desmosome cell-cell junctions which are required for positive regulation of cellular adhesion. Involved in the interaction of plaque proteins and intermediate filaments mediating cell-cell adhesion.</text>
</comment>
<dbReference type="KEGG" id="tng:GSTEN00011878G001"/>
<evidence type="ECO:0000256" key="3">
    <source>
        <dbReference type="ARBA" id="ARBA00022475"/>
    </source>
</evidence>
<dbReference type="InterPro" id="IPR000233">
    <property type="entry name" value="Cadherin_Y-type_LIR"/>
</dbReference>
<dbReference type="FunFam" id="2.60.40.60:FF:000019">
    <property type="entry name" value="Cadherin 2"/>
    <property type="match status" value="1"/>
</dbReference>
<dbReference type="Pfam" id="PF00028">
    <property type="entry name" value="Cadherin"/>
    <property type="match status" value="4"/>
</dbReference>
<dbReference type="PROSITE" id="PS50268">
    <property type="entry name" value="CADHERIN_2"/>
    <property type="match status" value="4"/>
</dbReference>
<dbReference type="Pfam" id="PF01049">
    <property type="entry name" value="CADH_Y-type_LIR"/>
    <property type="match status" value="1"/>
</dbReference>
<dbReference type="SMART" id="SM00112">
    <property type="entry name" value="CA"/>
    <property type="match status" value="4"/>
</dbReference>
<dbReference type="GO" id="GO:0030057">
    <property type="term" value="C:desmosome"/>
    <property type="evidence" value="ECO:0007669"/>
    <property type="project" value="UniProtKB-SubCell"/>
</dbReference>
<dbReference type="PANTHER" id="PTHR24027:SF78">
    <property type="entry name" value="CADHERIN-LIKE PROTEIN 26"/>
    <property type="match status" value="1"/>
</dbReference>
<feature type="domain" description="Cadherin" evidence="17">
    <location>
        <begin position="300"/>
        <end position="412"/>
    </location>
</feature>
<dbReference type="PANTHER" id="PTHR24027">
    <property type="entry name" value="CADHERIN-23"/>
    <property type="match status" value="1"/>
</dbReference>
<evidence type="ECO:0000256" key="5">
    <source>
        <dbReference type="ARBA" id="ARBA00022723"/>
    </source>
</evidence>
<keyword evidence="9" id="KW-0965">Cell junction</keyword>
<dbReference type="GO" id="GO:0005509">
    <property type="term" value="F:calcium ion binding"/>
    <property type="evidence" value="ECO:0007669"/>
    <property type="project" value="UniProtKB-UniRule"/>
</dbReference>
<comment type="caution">
    <text evidence="18">The sequence shown here is derived from an EMBL/GenBank/DDBJ whole genome shotgun (WGS) entry which is preliminary data.</text>
</comment>
<feature type="domain" description="Cadherin" evidence="17">
    <location>
        <begin position="413"/>
        <end position="518"/>
    </location>
</feature>
<dbReference type="EMBL" id="CAAE01013747">
    <property type="protein sequence ID" value="CAF95282.1"/>
    <property type="molecule type" value="Genomic_DNA"/>
</dbReference>
<reference evidence="18" key="2">
    <citation type="submission" date="2004-02" db="EMBL/GenBank/DDBJ databases">
        <authorList>
            <consortium name="Genoscope"/>
            <consortium name="Whitehead Institute Centre for Genome Research"/>
        </authorList>
    </citation>
    <scope>NUCLEOTIDE SEQUENCE</scope>
</reference>
<dbReference type="InterPro" id="IPR039808">
    <property type="entry name" value="Cadherin"/>
</dbReference>
<dbReference type="PROSITE" id="PS00232">
    <property type="entry name" value="CADHERIN_1"/>
    <property type="match status" value="2"/>
</dbReference>
<protein>
    <submittedName>
        <fullName evidence="18">(spotted green pufferfish) hypothetical protein</fullName>
    </submittedName>
</protein>
<dbReference type="FunFam" id="2.60.40.60:FF:000027">
    <property type="entry name" value="Cadherin 2"/>
    <property type="match status" value="1"/>
</dbReference>
<name>Q4SVQ0_TETNG</name>
<dbReference type="GO" id="GO:0008013">
    <property type="term" value="F:beta-catenin binding"/>
    <property type="evidence" value="ECO:0007669"/>
    <property type="project" value="TreeGrafter"/>
</dbReference>
<keyword evidence="6" id="KW-0677">Repeat</keyword>
<dbReference type="InterPro" id="IPR009122">
    <property type="entry name" value="Desmosomal_cadherin"/>
</dbReference>
<dbReference type="GO" id="GO:0000902">
    <property type="term" value="P:cell morphogenesis"/>
    <property type="evidence" value="ECO:0007669"/>
    <property type="project" value="TreeGrafter"/>
</dbReference>
<keyword evidence="11 16" id="KW-0472">Membrane</keyword>
<comment type="subcellular location">
    <subcellularLocation>
        <location evidence="2">Cell junction</location>
        <location evidence="2">Desmosome</location>
    </subcellularLocation>
    <subcellularLocation>
        <location evidence="1 14">Cell membrane</location>
        <topology evidence="1 14">Single-pass type I membrane protein</topology>
    </subcellularLocation>
</comment>